<dbReference type="OrthoDB" id="4419620at2"/>
<evidence type="ECO:0000313" key="2">
    <source>
        <dbReference type="EMBL" id="PWL19735.1"/>
    </source>
</evidence>
<name>A0A316JGM9_9HYPH</name>
<evidence type="ECO:0000313" key="3">
    <source>
        <dbReference type="Proteomes" id="UP000245865"/>
    </source>
</evidence>
<dbReference type="Proteomes" id="UP000245865">
    <property type="component" value="Unassembled WGS sequence"/>
</dbReference>
<evidence type="ECO:0000259" key="1">
    <source>
        <dbReference type="PROSITE" id="PS50943"/>
    </source>
</evidence>
<accession>A0A316JGM9</accession>
<dbReference type="PROSITE" id="PS50943">
    <property type="entry name" value="HTH_CROC1"/>
    <property type="match status" value="1"/>
</dbReference>
<dbReference type="InterPro" id="IPR001387">
    <property type="entry name" value="Cro/C1-type_HTH"/>
</dbReference>
<dbReference type="SUPFAM" id="SSF47413">
    <property type="entry name" value="lambda repressor-like DNA-binding domains"/>
    <property type="match status" value="1"/>
</dbReference>
<keyword evidence="3" id="KW-1185">Reference proteome</keyword>
<protein>
    <submittedName>
        <fullName evidence="2">Transcriptional regulator</fullName>
    </submittedName>
</protein>
<dbReference type="EMBL" id="QGDB01000001">
    <property type="protein sequence ID" value="PWL19735.1"/>
    <property type="molecule type" value="Genomic_DNA"/>
</dbReference>
<dbReference type="CDD" id="cd00093">
    <property type="entry name" value="HTH_XRE"/>
    <property type="match status" value="1"/>
</dbReference>
<dbReference type="InterPro" id="IPR010982">
    <property type="entry name" value="Lambda_DNA-bd_dom_sf"/>
</dbReference>
<dbReference type="GO" id="GO:0003677">
    <property type="term" value="F:DNA binding"/>
    <property type="evidence" value="ECO:0007669"/>
    <property type="project" value="InterPro"/>
</dbReference>
<organism evidence="2 3">
    <name type="scientific">Falsochrobactrum shanghaiense</name>
    <dbReference type="NCBI Taxonomy" id="2201899"/>
    <lineage>
        <taxon>Bacteria</taxon>
        <taxon>Pseudomonadati</taxon>
        <taxon>Pseudomonadota</taxon>
        <taxon>Alphaproteobacteria</taxon>
        <taxon>Hyphomicrobiales</taxon>
        <taxon>Brucellaceae</taxon>
        <taxon>Falsochrobactrum</taxon>
    </lineage>
</organism>
<feature type="domain" description="HTH cro/C1-type" evidence="1">
    <location>
        <begin position="2"/>
        <end position="52"/>
    </location>
</feature>
<proteinExistence type="predicted"/>
<dbReference type="Pfam" id="PF13560">
    <property type="entry name" value="HTH_31"/>
    <property type="match status" value="1"/>
</dbReference>
<dbReference type="Gene3D" id="1.10.260.40">
    <property type="entry name" value="lambda repressor-like DNA-binding domains"/>
    <property type="match status" value="1"/>
</dbReference>
<sequence length="69" mass="7465">MARAAIGWGVRDLAREAGVSVDTISRLERGEELQPRTIDAIRAALESAGVVFIPENGGGYGVRLRDRQD</sequence>
<reference evidence="2 3" key="1">
    <citation type="submission" date="2018-05" db="EMBL/GenBank/DDBJ databases">
        <title>Comparative genomic sequence analysis between strain HN4 and CCM 8460T (Falsochrobactrum ovis) will provide more evidence to prove that HN4 is a new species of Falsochrobactrum.</title>
        <authorList>
            <person name="Lyu W."/>
            <person name="Sun L."/>
            <person name="Yao L."/>
        </authorList>
    </citation>
    <scope>NUCLEOTIDE SEQUENCE [LARGE SCALE GENOMIC DNA]</scope>
    <source>
        <strain evidence="2 3">HN4</strain>
    </source>
</reference>
<comment type="caution">
    <text evidence="2">The sequence shown here is derived from an EMBL/GenBank/DDBJ whole genome shotgun (WGS) entry which is preliminary data.</text>
</comment>
<dbReference type="AlphaFoldDB" id="A0A316JGM9"/>
<gene>
    <name evidence="2" type="ORF">DKP76_01445</name>
</gene>